<evidence type="ECO:0000256" key="1">
    <source>
        <dbReference type="ARBA" id="ARBA00022553"/>
    </source>
</evidence>
<dbReference type="Gene3D" id="3.40.50.2300">
    <property type="match status" value="1"/>
</dbReference>
<dbReference type="SMART" id="SM00448">
    <property type="entry name" value="REC"/>
    <property type="match status" value="1"/>
</dbReference>
<dbReference type="Pfam" id="PF00072">
    <property type="entry name" value="Response_reg"/>
    <property type="match status" value="1"/>
</dbReference>
<comment type="caution">
    <text evidence="5">The sequence shown here is derived from an EMBL/GenBank/DDBJ whole genome shotgun (WGS) entry which is preliminary data.</text>
</comment>
<dbReference type="InterPro" id="IPR001789">
    <property type="entry name" value="Sig_transdc_resp-reg_receiver"/>
</dbReference>
<dbReference type="SUPFAM" id="SSF52172">
    <property type="entry name" value="CheY-like"/>
    <property type="match status" value="1"/>
</dbReference>
<dbReference type="PROSITE" id="PS50110">
    <property type="entry name" value="RESPONSE_REGULATORY"/>
    <property type="match status" value="1"/>
</dbReference>
<dbReference type="PANTHER" id="PTHR45339">
    <property type="entry name" value="HYBRID SIGNAL TRANSDUCTION HISTIDINE KINASE J"/>
    <property type="match status" value="1"/>
</dbReference>
<dbReference type="GO" id="GO:0000160">
    <property type="term" value="P:phosphorelay signal transduction system"/>
    <property type="evidence" value="ECO:0007669"/>
    <property type="project" value="UniProtKB-KW"/>
</dbReference>
<dbReference type="Pfam" id="PF12860">
    <property type="entry name" value="PAS_7"/>
    <property type="match status" value="1"/>
</dbReference>
<dbReference type="InterPro" id="IPR013656">
    <property type="entry name" value="PAS_4"/>
</dbReference>
<dbReference type="AlphaFoldDB" id="A0A135NZK9"/>
<gene>
    <name evidence="5" type="ORF">ATO67_10940</name>
</gene>
<evidence type="ECO:0000313" key="5">
    <source>
        <dbReference type="EMBL" id="KXG84579.1"/>
    </source>
</evidence>
<dbReference type="Proteomes" id="UP000070498">
    <property type="component" value="Unassembled WGS sequence"/>
</dbReference>
<keyword evidence="6" id="KW-1185">Reference proteome</keyword>
<dbReference type="InterPro" id="IPR011006">
    <property type="entry name" value="CheY-like_superfamily"/>
</dbReference>
<dbReference type="SUPFAM" id="SSF55785">
    <property type="entry name" value="PYP-like sensor domain (PAS domain)"/>
    <property type="match status" value="1"/>
</dbReference>
<evidence type="ECO:0000259" key="4">
    <source>
        <dbReference type="PROSITE" id="PS50110"/>
    </source>
</evidence>
<dbReference type="CDD" id="cd17546">
    <property type="entry name" value="REC_hyHK_CKI1_RcsC-like"/>
    <property type="match status" value="1"/>
</dbReference>
<evidence type="ECO:0000256" key="3">
    <source>
        <dbReference type="PROSITE-ProRule" id="PRU00169"/>
    </source>
</evidence>
<sequence>MKGEAAVYADIHTAMLDAVCDTISSALIIYDRDDHIVFINNRLLHYLPVCETKLKVGTRLRDFLAAVYDGRRKIDSDSLPRGVEREDWIAEQLSSHWKERSETVEPRAGGRWLRLVKRRFPSGMGICVITDISEQKQREDQWRSDIERVQLTEEILDTLPLSIFVKDRNTTYVAVNKAGCTLLETSADLILGRTVFDIHADPLASRIDTMDRHVLETGNPAILPERVTRLTGEEVLVITRKQRVGKPGRYFLVTTMDDVTTFATAEADGKSVIRGLEHMAFTPSSYLEDEHHQSLQILKGRSILLVTPNAHLGELAHRKMVTVGVDCAVAASHAEMKAFMEFAASASVRIDLVIVDVQLDIACLDLPQSYGLDAMTVDDFQLESSLINQITRHFRFHDHALPLALADESPEISTGSAPTPLGRAVLDVLVVEDNNINQIVFAQILESLGLSYKIATTGKQALQLFEQEKPSFVLMDTTLPDFDGFEATRRLRKMMVAAPNPTPIIGVISLAFEGDRQACLDAGMDDMLLKPVSPDMVEMLFKRHMPHSQDRIRG</sequence>
<dbReference type="STRING" id="2052828.ATO67_10940"/>
<keyword evidence="2" id="KW-0902">Two-component regulatory system</keyword>
<reference evidence="5 6" key="1">
    <citation type="submission" date="2015-11" db="EMBL/GenBank/DDBJ databases">
        <title>Draft genome sequence of Agrobacterium sp. R89-1.</title>
        <authorList>
            <person name="Zahradnik J."/>
            <person name="Kyslikova E."/>
            <person name="Palyzova A."/>
            <person name="Kyslik P."/>
        </authorList>
    </citation>
    <scope>NUCLEOTIDE SEQUENCE [LARGE SCALE GENOMIC DNA]</scope>
    <source>
        <strain evidence="5 6">R89-1</strain>
    </source>
</reference>
<name>A0A135NZK9_9HYPH</name>
<dbReference type="NCBIfam" id="TIGR00229">
    <property type="entry name" value="sensory_box"/>
    <property type="match status" value="1"/>
</dbReference>
<protein>
    <recommendedName>
        <fullName evidence="4">Response regulatory domain-containing protein</fullName>
    </recommendedName>
</protein>
<dbReference type="InterPro" id="IPR035965">
    <property type="entry name" value="PAS-like_dom_sf"/>
</dbReference>
<dbReference type="InterPro" id="IPR000014">
    <property type="entry name" value="PAS"/>
</dbReference>
<proteinExistence type="predicted"/>
<evidence type="ECO:0000313" key="6">
    <source>
        <dbReference type="Proteomes" id="UP000070498"/>
    </source>
</evidence>
<dbReference type="RefSeq" id="WP_067648414.1">
    <property type="nucleotide sequence ID" value="NZ_KQ961028.1"/>
</dbReference>
<dbReference type="PANTHER" id="PTHR45339:SF1">
    <property type="entry name" value="HYBRID SIGNAL TRANSDUCTION HISTIDINE KINASE J"/>
    <property type="match status" value="1"/>
</dbReference>
<feature type="domain" description="Response regulatory" evidence="4">
    <location>
        <begin position="427"/>
        <end position="545"/>
    </location>
</feature>
<keyword evidence="1 3" id="KW-0597">Phosphoprotein</keyword>
<dbReference type="EMBL" id="LNUW01000036">
    <property type="protein sequence ID" value="KXG84579.1"/>
    <property type="molecule type" value="Genomic_DNA"/>
</dbReference>
<dbReference type="SMART" id="SM00091">
    <property type="entry name" value="PAS"/>
    <property type="match status" value="2"/>
</dbReference>
<evidence type="ECO:0000256" key="2">
    <source>
        <dbReference type="ARBA" id="ARBA00023012"/>
    </source>
</evidence>
<dbReference type="Pfam" id="PF08448">
    <property type="entry name" value="PAS_4"/>
    <property type="match status" value="1"/>
</dbReference>
<accession>A0A135NZK9</accession>
<dbReference type="Gene3D" id="3.30.450.20">
    <property type="entry name" value="PAS domain"/>
    <property type="match status" value="2"/>
</dbReference>
<feature type="modified residue" description="4-aspartylphosphate" evidence="3">
    <location>
        <position position="476"/>
    </location>
</feature>
<organism evidence="5 6">
    <name type="scientific">Agrobacterium bohemicum</name>
    <dbReference type="NCBI Taxonomy" id="2052828"/>
    <lineage>
        <taxon>Bacteria</taxon>
        <taxon>Pseudomonadati</taxon>
        <taxon>Pseudomonadota</taxon>
        <taxon>Alphaproteobacteria</taxon>
        <taxon>Hyphomicrobiales</taxon>
        <taxon>Rhizobiaceae</taxon>
        <taxon>Rhizobium/Agrobacterium group</taxon>
        <taxon>Agrobacterium</taxon>
    </lineage>
</organism>